<sequence>MTTNITELLNSILLDEIEYPVAVIFNLIAHRFGEIFRKRKYDLVKLPCAHAMTAIHLNHGANTTPASAPLESK</sequence>
<dbReference type="OrthoDB" id="1303671at2759"/>
<name>A0A2G2XC26_CAPBA</name>
<reference evidence="2" key="2">
    <citation type="journal article" date="2017" name="J. Anim. Genet.">
        <title>Multiple reference genome sequences of hot pepper reveal the massive evolution of plant disease resistance genes by retroduplication.</title>
        <authorList>
            <person name="Kim S."/>
            <person name="Park J."/>
            <person name="Yeom S.-I."/>
            <person name="Kim Y.-M."/>
            <person name="Seo E."/>
            <person name="Kim K.-T."/>
            <person name="Kim M.-S."/>
            <person name="Lee J.M."/>
            <person name="Cheong K."/>
            <person name="Shin H.-S."/>
            <person name="Kim S.-B."/>
            <person name="Han K."/>
            <person name="Lee J."/>
            <person name="Park M."/>
            <person name="Lee H.-A."/>
            <person name="Lee H.-Y."/>
            <person name="Lee Y."/>
            <person name="Oh S."/>
            <person name="Lee J.H."/>
            <person name="Choi E."/>
            <person name="Choi E."/>
            <person name="Lee S.E."/>
            <person name="Jeon J."/>
            <person name="Kim H."/>
            <person name="Choi G."/>
            <person name="Song H."/>
            <person name="Lee J."/>
            <person name="Lee S.-C."/>
            <person name="Kwon J.-K."/>
            <person name="Lee H.-Y."/>
            <person name="Koo N."/>
            <person name="Hong Y."/>
            <person name="Kim R.W."/>
            <person name="Kang W.-H."/>
            <person name="Huh J.H."/>
            <person name="Kang B.-C."/>
            <person name="Yang T.-J."/>
            <person name="Lee Y.-H."/>
            <person name="Bennetzen J.L."/>
            <person name="Choi D."/>
        </authorList>
    </citation>
    <scope>NUCLEOTIDE SEQUENCE [LARGE SCALE GENOMIC DNA]</scope>
    <source>
        <strain evidence="2">cv. PBC81</strain>
    </source>
</reference>
<gene>
    <name evidence="1" type="ORF">CQW23_03516</name>
</gene>
<evidence type="ECO:0008006" key="3">
    <source>
        <dbReference type="Google" id="ProtNLM"/>
    </source>
</evidence>
<keyword evidence="2" id="KW-1185">Reference proteome</keyword>
<proteinExistence type="predicted"/>
<accession>A0A2G2XC26</accession>
<comment type="caution">
    <text evidence="1">The sequence shown here is derived from an EMBL/GenBank/DDBJ whole genome shotgun (WGS) entry which is preliminary data.</text>
</comment>
<evidence type="ECO:0000313" key="1">
    <source>
        <dbReference type="EMBL" id="PHT55030.1"/>
    </source>
</evidence>
<reference evidence="1 2" key="1">
    <citation type="journal article" date="2017" name="Genome Biol.">
        <title>New reference genome sequences of hot pepper reveal the massive evolution of plant disease-resistance genes by retroduplication.</title>
        <authorList>
            <person name="Kim S."/>
            <person name="Park J."/>
            <person name="Yeom S.I."/>
            <person name="Kim Y.M."/>
            <person name="Seo E."/>
            <person name="Kim K.T."/>
            <person name="Kim M.S."/>
            <person name="Lee J.M."/>
            <person name="Cheong K."/>
            <person name="Shin H.S."/>
            <person name="Kim S.B."/>
            <person name="Han K."/>
            <person name="Lee J."/>
            <person name="Park M."/>
            <person name="Lee H.A."/>
            <person name="Lee H.Y."/>
            <person name="Lee Y."/>
            <person name="Oh S."/>
            <person name="Lee J.H."/>
            <person name="Choi E."/>
            <person name="Choi E."/>
            <person name="Lee S.E."/>
            <person name="Jeon J."/>
            <person name="Kim H."/>
            <person name="Choi G."/>
            <person name="Song H."/>
            <person name="Lee J."/>
            <person name="Lee S.C."/>
            <person name="Kwon J.K."/>
            <person name="Lee H.Y."/>
            <person name="Koo N."/>
            <person name="Hong Y."/>
            <person name="Kim R.W."/>
            <person name="Kang W.H."/>
            <person name="Huh J.H."/>
            <person name="Kang B.C."/>
            <person name="Yang T.J."/>
            <person name="Lee Y.H."/>
            <person name="Bennetzen J.L."/>
            <person name="Choi D."/>
        </authorList>
    </citation>
    <scope>NUCLEOTIDE SEQUENCE [LARGE SCALE GENOMIC DNA]</scope>
    <source>
        <strain evidence="2">cv. PBC81</strain>
    </source>
</reference>
<dbReference type="AlphaFoldDB" id="A0A2G2XC26"/>
<organism evidence="1 2">
    <name type="scientific">Capsicum baccatum</name>
    <name type="common">Peruvian pepper</name>
    <dbReference type="NCBI Taxonomy" id="33114"/>
    <lineage>
        <taxon>Eukaryota</taxon>
        <taxon>Viridiplantae</taxon>
        <taxon>Streptophyta</taxon>
        <taxon>Embryophyta</taxon>
        <taxon>Tracheophyta</taxon>
        <taxon>Spermatophyta</taxon>
        <taxon>Magnoliopsida</taxon>
        <taxon>eudicotyledons</taxon>
        <taxon>Gunneridae</taxon>
        <taxon>Pentapetalae</taxon>
        <taxon>asterids</taxon>
        <taxon>lamiids</taxon>
        <taxon>Solanales</taxon>
        <taxon>Solanaceae</taxon>
        <taxon>Solanoideae</taxon>
        <taxon>Capsiceae</taxon>
        <taxon>Capsicum</taxon>
    </lineage>
</organism>
<dbReference type="EMBL" id="MLFT02000002">
    <property type="protein sequence ID" value="PHT55030.1"/>
    <property type="molecule type" value="Genomic_DNA"/>
</dbReference>
<protein>
    <recommendedName>
        <fullName evidence="3">Zinc finger PMZ-type domain-containing protein</fullName>
    </recommendedName>
</protein>
<dbReference type="Proteomes" id="UP000224567">
    <property type="component" value="Unassembled WGS sequence"/>
</dbReference>
<evidence type="ECO:0000313" key="2">
    <source>
        <dbReference type="Proteomes" id="UP000224567"/>
    </source>
</evidence>